<reference evidence="1 2" key="1">
    <citation type="journal article" date="2012" name="ISME J.">
        <title>Nitrification expanded: discovery, physiology and genomics of a nitrite-oxidizing bacterium from the phylum Chloroflexi.</title>
        <authorList>
            <person name="Sorokin D.Y."/>
            <person name="Lucker S."/>
            <person name="Vejmelkova D."/>
            <person name="Kostrikina N.A."/>
            <person name="Kleerebezem R."/>
            <person name="Rijpstra W.I."/>
            <person name="Damste J.S."/>
            <person name="Le Paslier D."/>
            <person name="Muyzer G."/>
            <person name="Wagner M."/>
            <person name="van Loosdrecht M.C."/>
            <person name="Daims H."/>
        </authorList>
    </citation>
    <scope>NUCLEOTIDE SEQUENCE [LARGE SCALE GENOMIC DNA]</scope>
    <source>
        <strain evidence="2">none</strain>
    </source>
</reference>
<dbReference type="AlphaFoldDB" id="I4EDQ3"/>
<organism evidence="1 2">
    <name type="scientific">Nitrolancea hollandica Lb</name>
    <dbReference type="NCBI Taxonomy" id="1129897"/>
    <lineage>
        <taxon>Bacteria</taxon>
        <taxon>Pseudomonadati</taxon>
        <taxon>Thermomicrobiota</taxon>
        <taxon>Thermomicrobia</taxon>
        <taxon>Sphaerobacterales</taxon>
        <taxon>Sphaerobacterineae</taxon>
        <taxon>Sphaerobacteraceae</taxon>
        <taxon>Nitrolancea</taxon>
    </lineage>
</organism>
<dbReference type="EMBL" id="CAGS01000067">
    <property type="protein sequence ID" value="CCF82815.1"/>
    <property type="molecule type" value="Genomic_DNA"/>
</dbReference>
<sequence>MIDRLIESIANRARVDTNAITEASLAKRKDPR</sequence>
<protein>
    <submittedName>
        <fullName evidence="1">Uncharacterized protein</fullName>
    </submittedName>
</protein>
<keyword evidence="2" id="KW-1185">Reference proteome</keyword>
<gene>
    <name evidence="1" type="ORF">NITHO_1590006</name>
</gene>
<accession>I4EDQ3</accession>
<evidence type="ECO:0000313" key="2">
    <source>
        <dbReference type="Proteomes" id="UP000004221"/>
    </source>
</evidence>
<name>I4EDQ3_9BACT</name>
<comment type="caution">
    <text evidence="1">The sequence shown here is derived from an EMBL/GenBank/DDBJ whole genome shotgun (WGS) entry which is preliminary data.</text>
</comment>
<dbReference type="Proteomes" id="UP000004221">
    <property type="component" value="Unassembled WGS sequence"/>
</dbReference>
<proteinExistence type="predicted"/>
<evidence type="ECO:0000313" key="1">
    <source>
        <dbReference type="EMBL" id="CCF82815.1"/>
    </source>
</evidence>